<dbReference type="EMBL" id="NCKV01010194">
    <property type="protein sequence ID" value="RWS21967.1"/>
    <property type="molecule type" value="Genomic_DNA"/>
</dbReference>
<keyword evidence="2" id="KW-0548">Nucleotidyltransferase</keyword>
<dbReference type="GO" id="GO:0003964">
    <property type="term" value="F:RNA-directed DNA polymerase activity"/>
    <property type="evidence" value="ECO:0007669"/>
    <property type="project" value="UniProtKB-KW"/>
</dbReference>
<protein>
    <submittedName>
        <fullName evidence="2">RNA-directed DNA polymerase from mobile element jockey-like protein</fullName>
    </submittedName>
</protein>
<evidence type="ECO:0000313" key="2">
    <source>
        <dbReference type="EMBL" id="RWS21967.1"/>
    </source>
</evidence>
<dbReference type="AlphaFoldDB" id="A0A443S367"/>
<feature type="non-terminal residue" evidence="2">
    <location>
        <position position="92"/>
    </location>
</feature>
<reference evidence="2 3" key="1">
    <citation type="journal article" date="2018" name="Gigascience">
        <title>Genomes of trombidid mites reveal novel predicted allergens and laterally-transferred genes associated with secondary metabolism.</title>
        <authorList>
            <person name="Dong X."/>
            <person name="Chaisiri K."/>
            <person name="Xia D."/>
            <person name="Armstrong S.D."/>
            <person name="Fang Y."/>
            <person name="Donnelly M.J."/>
            <person name="Kadowaki T."/>
            <person name="McGarry J.W."/>
            <person name="Darby A.C."/>
            <person name="Makepeace B.L."/>
        </authorList>
    </citation>
    <scope>NUCLEOTIDE SEQUENCE [LARGE SCALE GENOMIC DNA]</scope>
    <source>
        <strain evidence="2">UoL-UT</strain>
    </source>
</reference>
<gene>
    <name evidence="2" type="ORF">B4U80_05557</name>
</gene>
<organism evidence="2 3">
    <name type="scientific">Leptotrombidium deliense</name>
    <dbReference type="NCBI Taxonomy" id="299467"/>
    <lineage>
        <taxon>Eukaryota</taxon>
        <taxon>Metazoa</taxon>
        <taxon>Ecdysozoa</taxon>
        <taxon>Arthropoda</taxon>
        <taxon>Chelicerata</taxon>
        <taxon>Arachnida</taxon>
        <taxon>Acari</taxon>
        <taxon>Acariformes</taxon>
        <taxon>Trombidiformes</taxon>
        <taxon>Prostigmata</taxon>
        <taxon>Anystina</taxon>
        <taxon>Parasitengona</taxon>
        <taxon>Trombiculoidea</taxon>
        <taxon>Trombiculidae</taxon>
        <taxon>Leptotrombidium</taxon>
    </lineage>
</organism>
<sequence>MNELNYFSDYQFAFPENFSTQCMCLSLQHDICKSLDQKKYSVMVSIDLRKAFDTVNRQLLLDKLHCLGITGTAFKWFQSYFQSRTQFVKVNS</sequence>
<evidence type="ECO:0000313" key="3">
    <source>
        <dbReference type="Proteomes" id="UP000288716"/>
    </source>
</evidence>
<name>A0A443S367_9ACAR</name>
<dbReference type="InterPro" id="IPR000477">
    <property type="entry name" value="RT_dom"/>
</dbReference>
<proteinExistence type="predicted"/>
<keyword evidence="3" id="KW-1185">Reference proteome</keyword>
<keyword evidence="2" id="KW-0808">Transferase</keyword>
<feature type="domain" description="Reverse transcriptase" evidence="1">
    <location>
        <begin position="5"/>
        <end position="84"/>
    </location>
</feature>
<dbReference type="VEuPathDB" id="VectorBase:LDEU010073"/>
<evidence type="ECO:0000259" key="1">
    <source>
        <dbReference type="Pfam" id="PF00078"/>
    </source>
</evidence>
<dbReference type="STRING" id="299467.A0A443S367"/>
<dbReference type="Proteomes" id="UP000288716">
    <property type="component" value="Unassembled WGS sequence"/>
</dbReference>
<keyword evidence="2" id="KW-0695">RNA-directed DNA polymerase</keyword>
<dbReference type="OrthoDB" id="6515679at2759"/>
<dbReference type="Pfam" id="PF00078">
    <property type="entry name" value="RVT_1"/>
    <property type="match status" value="1"/>
</dbReference>
<comment type="caution">
    <text evidence="2">The sequence shown here is derived from an EMBL/GenBank/DDBJ whole genome shotgun (WGS) entry which is preliminary data.</text>
</comment>
<dbReference type="PANTHER" id="PTHR19446">
    <property type="entry name" value="REVERSE TRANSCRIPTASES"/>
    <property type="match status" value="1"/>
</dbReference>
<accession>A0A443S367</accession>